<dbReference type="Proteomes" id="UP000770717">
    <property type="component" value="Unassembled WGS sequence"/>
</dbReference>
<reference evidence="1" key="1">
    <citation type="thesis" date="2020" institute="ProQuest LLC" country="789 East Eisenhower Parkway, Ann Arbor, MI, USA">
        <title>Comparative Genomics and Chromosome Evolution.</title>
        <authorList>
            <person name="Mudd A.B."/>
        </authorList>
    </citation>
    <scope>NUCLEOTIDE SEQUENCE</scope>
    <source>
        <strain evidence="1">HN-11 Male</strain>
        <tissue evidence="1">Kidney and liver</tissue>
    </source>
</reference>
<sequence>MHTSQGQDPRLLGKPHPDPARGTNTLASLYKLCPFCVIILQKWDKWEECICMNIQQRHNMNLTEPNVRSARRLPPAMCCLYNSLSLPLALILFGSISCRPQQ</sequence>
<proteinExistence type="predicted"/>
<name>A0A8J6K0D3_ELECQ</name>
<comment type="caution">
    <text evidence="1">The sequence shown here is derived from an EMBL/GenBank/DDBJ whole genome shotgun (WGS) entry which is preliminary data.</text>
</comment>
<protein>
    <submittedName>
        <fullName evidence="1">Uncharacterized protein</fullName>
    </submittedName>
</protein>
<dbReference type="EMBL" id="WNTK01000011">
    <property type="protein sequence ID" value="KAG9476403.1"/>
    <property type="molecule type" value="Genomic_DNA"/>
</dbReference>
<organism evidence="1 2">
    <name type="scientific">Eleutherodactylus coqui</name>
    <name type="common">Puerto Rican coqui</name>
    <dbReference type="NCBI Taxonomy" id="57060"/>
    <lineage>
        <taxon>Eukaryota</taxon>
        <taxon>Metazoa</taxon>
        <taxon>Chordata</taxon>
        <taxon>Craniata</taxon>
        <taxon>Vertebrata</taxon>
        <taxon>Euteleostomi</taxon>
        <taxon>Amphibia</taxon>
        <taxon>Batrachia</taxon>
        <taxon>Anura</taxon>
        <taxon>Neobatrachia</taxon>
        <taxon>Hyloidea</taxon>
        <taxon>Eleutherodactylidae</taxon>
        <taxon>Eleutherodactylinae</taxon>
        <taxon>Eleutherodactylus</taxon>
        <taxon>Eleutherodactylus</taxon>
    </lineage>
</organism>
<accession>A0A8J6K0D3</accession>
<gene>
    <name evidence="1" type="ORF">GDO78_003122</name>
</gene>
<evidence type="ECO:0000313" key="1">
    <source>
        <dbReference type="EMBL" id="KAG9476403.1"/>
    </source>
</evidence>
<keyword evidence="2" id="KW-1185">Reference proteome</keyword>
<dbReference type="AlphaFoldDB" id="A0A8J6K0D3"/>
<evidence type="ECO:0000313" key="2">
    <source>
        <dbReference type="Proteomes" id="UP000770717"/>
    </source>
</evidence>